<dbReference type="Pfam" id="PF00005">
    <property type="entry name" value="ABC_tran"/>
    <property type="match status" value="1"/>
</dbReference>
<dbReference type="PATRIC" id="fig|1317118.6.peg.3084"/>
<keyword evidence="4 6" id="KW-0067">ATP-binding</keyword>
<feature type="domain" description="ABC transporter" evidence="5">
    <location>
        <begin position="3"/>
        <end position="230"/>
    </location>
</feature>
<protein>
    <submittedName>
        <fullName evidence="6">ABC transporter ATP-binding protein</fullName>
    </submittedName>
</protein>
<evidence type="ECO:0000256" key="2">
    <source>
        <dbReference type="ARBA" id="ARBA00022448"/>
    </source>
</evidence>
<dbReference type="STRING" id="1379903.ATO8_14977"/>
<dbReference type="InterPro" id="IPR003593">
    <property type="entry name" value="AAA+_ATPase"/>
</dbReference>
<dbReference type="PANTHER" id="PTHR42788:SF20">
    <property type="entry name" value="ABC TRANSPORTER ATP-BINDING PROTEIN"/>
    <property type="match status" value="1"/>
</dbReference>
<dbReference type="eggNOG" id="COG1116">
    <property type="taxonomic scope" value="Bacteria"/>
</dbReference>
<dbReference type="PANTHER" id="PTHR42788">
    <property type="entry name" value="TAURINE IMPORT ATP-BINDING PROTEIN-RELATED"/>
    <property type="match status" value="1"/>
</dbReference>
<accession>W4HJ22</accession>
<evidence type="ECO:0000256" key="3">
    <source>
        <dbReference type="ARBA" id="ARBA00022741"/>
    </source>
</evidence>
<reference evidence="6 7" key="1">
    <citation type="journal article" date="2014" name="Antonie Van Leeuwenhoek">
        <title>Roseivivax atlanticus sp. nov., isolated from surface seawater of the Atlantic Ocean.</title>
        <authorList>
            <person name="Li G."/>
            <person name="Lai Q."/>
            <person name="Liu X."/>
            <person name="Sun F."/>
            <person name="Shao Z."/>
        </authorList>
    </citation>
    <scope>NUCLEOTIDE SEQUENCE [LARGE SCALE GENOMIC DNA]</scope>
    <source>
        <strain evidence="6 7">22II-s10s</strain>
    </source>
</reference>
<dbReference type="PROSITE" id="PS50893">
    <property type="entry name" value="ABC_TRANSPORTER_2"/>
    <property type="match status" value="1"/>
</dbReference>
<evidence type="ECO:0000313" key="6">
    <source>
        <dbReference type="EMBL" id="ETW11980.1"/>
    </source>
</evidence>
<dbReference type="GO" id="GO:0016887">
    <property type="term" value="F:ATP hydrolysis activity"/>
    <property type="evidence" value="ECO:0007669"/>
    <property type="project" value="InterPro"/>
</dbReference>
<dbReference type="InterPro" id="IPR027417">
    <property type="entry name" value="P-loop_NTPase"/>
</dbReference>
<comment type="similarity">
    <text evidence="1">Belongs to the ABC transporter superfamily.</text>
</comment>
<sequence length="255" mass="28158">MDLRLNSISHHYDDLEVLRDISLDIPAGRIVCIVGPSGCGKSTLLRFIGGLEKPTRGEVLQIGEAPADSLNPLTYVFQDFALLPWRTVEGNISLVLNDHGVRGREAEEIIADVLARTKLSEFRTAWPRQLSGGMKQRVAIARALAVNPAALLMDEPLSALDSQTRELLMDDLVGLWTRAPFTAVYVTHNLSEAVRLGHRIVVLSRRPGEIREIVEIDSPLAGRDLAEPELDARQKHLWALMRAEAEAADKELAHG</sequence>
<dbReference type="SUPFAM" id="SSF52540">
    <property type="entry name" value="P-loop containing nucleoside triphosphate hydrolases"/>
    <property type="match status" value="1"/>
</dbReference>
<name>W4HJ22_9RHOB</name>
<keyword evidence="3" id="KW-0547">Nucleotide-binding</keyword>
<organism evidence="6 7">
    <name type="scientific">Roseivivax marinus</name>
    <dbReference type="NCBI Taxonomy" id="1379903"/>
    <lineage>
        <taxon>Bacteria</taxon>
        <taxon>Pseudomonadati</taxon>
        <taxon>Pseudomonadota</taxon>
        <taxon>Alphaproteobacteria</taxon>
        <taxon>Rhodobacterales</taxon>
        <taxon>Roseobacteraceae</taxon>
        <taxon>Roseivivax</taxon>
    </lineage>
</organism>
<dbReference type="InterPro" id="IPR050166">
    <property type="entry name" value="ABC_transporter_ATP-bind"/>
</dbReference>
<dbReference type="InterPro" id="IPR003439">
    <property type="entry name" value="ABC_transporter-like_ATP-bd"/>
</dbReference>
<dbReference type="RefSeq" id="WP_043845656.1">
    <property type="nucleotide sequence ID" value="NZ_AQQW01000009.1"/>
</dbReference>
<comment type="caution">
    <text evidence="6">The sequence shown here is derived from an EMBL/GenBank/DDBJ whole genome shotgun (WGS) entry which is preliminary data.</text>
</comment>
<dbReference type="AlphaFoldDB" id="W4HJ22"/>
<evidence type="ECO:0000313" key="7">
    <source>
        <dbReference type="Proteomes" id="UP000019063"/>
    </source>
</evidence>
<gene>
    <name evidence="6" type="ORF">ATO8_14977</name>
</gene>
<dbReference type="CDD" id="cd03293">
    <property type="entry name" value="ABC_NrtD_SsuB_transporters"/>
    <property type="match status" value="1"/>
</dbReference>
<keyword evidence="2" id="KW-0813">Transport</keyword>
<proteinExistence type="inferred from homology"/>
<dbReference type="SMART" id="SM00382">
    <property type="entry name" value="AAA"/>
    <property type="match status" value="1"/>
</dbReference>
<evidence type="ECO:0000259" key="5">
    <source>
        <dbReference type="PROSITE" id="PS50893"/>
    </source>
</evidence>
<dbReference type="InterPro" id="IPR017871">
    <property type="entry name" value="ABC_transporter-like_CS"/>
</dbReference>
<dbReference type="GO" id="GO:0005524">
    <property type="term" value="F:ATP binding"/>
    <property type="evidence" value="ECO:0007669"/>
    <property type="project" value="UniProtKB-KW"/>
</dbReference>
<dbReference type="Proteomes" id="UP000019063">
    <property type="component" value="Unassembled WGS sequence"/>
</dbReference>
<evidence type="ECO:0000256" key="4">
    <source>
        <dbReference type="ARBA" id="ARBA00022840"/>
    </source>
</evidence>
<dbReference type="Gene3D" id="3.40.50.300">
    <property type="entry name" value="P-loop containing nucleotide triphosphate hydrolases"/>
    <property type="match status" value="1"/>
</dbReference>
<dbReference type="EMBL" id="AQQW01000009">
    <property type="protein sequence ID" value="ETW11980.1"/>
    <property type="molecule type" value="Genomic_DNA"/>
</dbReference>
<keyword evidence="7" id="KW-1185">Reference proteome</keyword>
<evidence type="ECO:0000256" key="1">
    <source>
        <dbReference type="ARBA" id="ARBA00005417"/>
    </source>
</evidence>
<dbReference type="PROSITE" id="PS00211">
    <property type="entry name" value="ABC_TRANSPORTER_1"/>
    <property type="match status" value="1"/>
</dbReference>